<evidence type="ECO:0000256" key="3">
    <source>
        <dbReference type="ARBA" id="ARBA00023027"/>
    </source>
</evidence>
<sequence length="264" mass="26951">MLNDKIAIVTGGASGIGAATSKLLAKNGAHVFVLSEKPASAMQAVCADIAGSGGHATALTCDVTDRASITAALLAVEKTHERLDVLVNCAGVFFRAPLQEMPTQHVDLMFAVNTLGAISMVQAALPLMRKSGDGGAIVNIASAAAQLGVEGCAVYAASKAALVHFTRTMAPELRRTGIRINSVGPGSVRTPMLGFAGDELTPEQEVSMAKRTANSPSPYGNAMMEPEDIAQVVLFLCSDAARALQGSLVLADQGFSAAMAAPGG</sequence>
<dbReference type="RefSeq" id="WP_158764754.1">
    <property type="nucleotide sequence ID" value="NZ_CP047045.1"/>
</dbReference>
<feature type="domain" description="Ketoreductase" evidence="6">
    <location>
        <begin position="5"/>
        <end position="186"/>
    </location>
</feature>
<dbReference type="Pfam" id="PF13561">
    <property type="entry name" value="adh_short_C2"/>
    <property type="match status" value="1"/>
</dbReference>
<dbReference type="InterPro" id="IPR002347">
    <property type="entry name" value="SDR_fam"/>
</dbReference>
<dbReference type="Gene3D" id="3.40.50.720">
    <property type="entry name" value="NAD(P)-binding Rossmann-like Domain"/>
    <property type="match status" value="1"/>
</dbReference>
<dbReference type="EMBL" id="CP047045">
    <property type="protein sequence ID" value="QGZ93761.1"/>
    <property type="molecule type" value="Genomic_DNA"/>
</dbReference>
<dbReference type="FunFam" id="3.40.50.720:FF:000084">
    <property type="entry name" value="Short-chain dehydrogenase reductase"/>
    <property type="match status" value="1"/>
</dbReference>
<name>A0A6I6MIY4_9CAUL</name>
<keyword evidence="8" id="KW-1185">Reference proteome</keyword>
<accession>A0A6I6MIY4</accession>
<dbReference type="KEGG" id="tsv:DSM104635_00574"/>
<dbReference type="AlphaFoldDB" id="A0A6I6MIY4"/>
<dbReference type="GO" id="GO:0047838">
    <property type="term" value="F:D-xylose 1-dehydrogenase (NAD+) activity"/>
    <property type="evidence" value="ECO:0007669"/>
    <property type="project" value="UniProtKB-EC"/>
</dbReference>
<evidence type="ECO:0000256" key="1">
    <source>
        <dbReference type="ARBA" id="ARBA00006484"/>
    </source>
</evidence>
<dbReference type="SMART" id="SM00822">
    <property type="entry name" value="PKS_KR"/>
    <property type="match status" value="1"/>
</dbReference>
<dbReference type="SUPFAM" id="SSF51735">
    <property type="entry name" value="NAD(P)-binding Rossmann-fold domains"/>
    <property type="match status" value="1"/>
</dbReference>
<evidence type="ECO:0000313" key="8">
    <source>
        <dbReference type="Proteomes" id="UP000431269"/>
    </source>
</evidence>
<keyword evidence="2 7" id="KW-0560">Oxidoreductase</keyword>
<protein>
    <recommendedName>
        <fullName evidence="5">D-xylose 1-dehydrogenase</fullName>
        <ecNumber evidence="4">1.1.1.175</ecNumber>
    </recommendedName>
</protein>
<dbReference type="PRINTS" id="PR00081">
    <property type="entry name" value="GDHRDH"/>
</dbReference>
<keyword evidence="3" id="KW-0520">NAD</keyword>
<gene>
    <name evidence="7" type="primary">cpnA_1</name>
    <name evidence="7" type="ORF">DSM104635_00574</name>
</gene>
<dbReference type="PRINTS" id="PR00080">
    <property type="entry name" value="SDRFAMILY"/>
</dbReference>
<dbReference type="EC" id="1.1.1.175" evidence="4"/>
<dbReference type="PANTHER" id="PTHR24321:SF8">
    <property type="entry name" value="ESTRADIOL 17-BETA-DEHYDROGENASE 8-RELATED"/>
    <property type="match status" value="1"/>
</dbReference>
<reference evidence="8" key="1">
    <citation type="submission" date="2019-12" db="EMBL/GenBank/DDBJ databases">
        <title>Complete genome of Terracaulis silvestris 0127_4.</title>
        <authorList>
            <person name="Vieira S."/>
            <person name="Riedel T."/>
            <person name="Sproer C."/>
            <person name="Pascual J."/>
            <person name="Boedeker C."/>
            <person name="Overmann J."/>
        </authorList>
    </citation>
    <scope>NUCLEOTIDE SEQUENCE [LARGE SCALE GENOMIC DNA]</scope>
    <source>
        <strain evidence="8">0127_4</strain>
    </source>
</reference>
<dbReference type="PROSITE" id="PS00061">
    <property type="entry name" value="ADH_SHORT"/>
    <property type="match status" value="1"/>
</dbReference>
<dbReference type="InterPro" id="IPR020904">
    <property type="entry name" value="Sc_DH/Rdtase_CS"/>
</dbReference>
<dbReference type="Proteomes" id="UP000431269">
    <property type="component" value="Chromosome"/>
</dbReference>
<evidence type="ECO:0000256" key="5">
    <source>
        <dbReference type="ARBA" id="ARBA00069939"/>
    </source>
</evidence>
<dbReference type="PANTHER" id="PTHR24321">
    <property type="entry name" value="DEHYDROGENASES, SHORT CHAIN"/>
    <property type="match status" value="1"/>
</dbReference>
<dbReference type="InterPro" id="IPR036291">
    <property type="entry name" value="NAD(P)-bd_dom_sf"/>
</dbReference>
<evidence type="ECO:0000313" key="7">
    <source>
        <dbReference type="EMBL" id="QGZ93761.1"/>
    </source>
</evidence>
<dbReference type="CDD" id="cd05233">
    <property type="entry name" value="SDR_c"/>
    <property type="match status" value="1"/>
</dbReference>
<organism evidence="7 8">
    <name type="scientific">Terricaulis silvestris</name>
    <dbReference type="NCBI Taxonomy" id="2686094"/>
    <lineage>
        <taxon>Bacteria</taxon>
        <taxon>Pseudomonadati</taxon>
        <taxon>Pseudomonadota</taxon>
        <taxon>Alphaproteobacteria</taxon>
        <taxon>Caulobacterales</taxon>
        <taxon>Caulobacteraceae</taxon>
        <taxon>Terricaulis</taxon>
    </lineage>
</organism>
<evidence type="ECO:0000256" key="2">
    <source>
        <dbReference type="ARBA" id="ARBA00023002"/>
    </source>
</evidence>
<comment type="similarity">
    <text evidence="1">Belongs to the short-chain dehydrogenases/reductases (SDR) family.</text>
</comment>
<proteinExistence type="inferred from homology"/>
<evidence type="ECO:0000259" key="6">
    <source>
        <dbReference type="SMART" id="SM00822"/>
    </source>
</evidence>
<evidence type="ECO:0000256" key="4">
    <source>
        <dbReference type="ARBA" id="ARBA00066641"/>
    </source>
</evidence>
<dbReference type="InterPro" id="IPR057326">
    <property type="entry name" value="KR_dom"/>
</dbReference>